<dbReference type="PROSITE" id="PS50262">
    <property type="entry name" value="G_PROTEIN_RECEP_F1_2"/>
    <property type="match status" value="1"/>
</dbReference>
<dbReference type="Proteomes" id="UP000261480">
    <property type="component" value="Unplaced"/>
</dbReference>
<evidence type="ECO:0000313" key="9">
    <source>
        <dbReference type="Ensembl" id="ENSPMEP00000000185.1"/>
    </source>
</evidence>
<dbReference type="SUPFAM" id="SSF81321">
    <property type="entry name" value="Family A G protein-coupled receptor-like"/>
    <property type="match status" value="1"/>
</dbReference>
<dbReference type="PRINTS" id="PR00237">
    <property type="entry name" value="GPCRRHODOPSN"/>
</dbReference>
<evidence type="ECO:0000256" key="7">
    <source>
        <dbReference type="RuleBase" id="RU363047"/>
    </source>
</evidence>
<keyword evidence="2 6" id="KW-0812">Transmembrane</keyword>
<dbReference type="STRING" id="48701.ENSPMEP00000000185"/>
<comment type="similarity">
    <text evidence="6">Belongs to the G-protein coupled receptor 1 family.</text>
</comment>
<sequence length="322" mass="37170">MYCIRLYFFCSYTLFCVSCCFLLLFCFLYTLPGSRLVNITYVTLTGYVEMNKLKYLYFTVMLVVYIVICCSNGTIVYIICFHKNLHEPMYIFIAALLFNSVVYSTTVYPKLLIDFLSERQIIKYSSCIIQLFIFYSLAGTEFFLLAVMAFDRYVSICKPLRYPTIMRKSTVTSLLVLASQLCHSDLDGIFCNNGIFTLHCVKSRALTIFGIFSLLNLAMIPVVFTIFTYTKILIISYKSSKTFRRKAAETCVPHLLVLINFSYLCIFEVVIARVESDFPKPARFVLALQLLVIQPLFNPFIYGLKMKEISKHLKQLLSLSKI</sequence>
<dbReference type="InterPro" id="IPR000725">
    <property type="entry name" value="Olfact_rcpt"/>
</dbReference>
<evidence type="ECO:0000256" key="5">
    <source>
        <dbReference type="ARBA" id="ARBA00023224"/>
    </source>
</evidence>
<feature type="transmembrane region" description="Helical" evidence="7">
    <location>
        <begin position="7"/>
        <end position="31"/>
    </location>
</feature>
<evidence type="ECO:0000256" key="4">
    <source>
        <dbReference type="ARBA" id="ARBA00023136"/>
    </source>
</evidence>
<feature type="transmembrane region" description="Helical" evidence="7">
    <location>
        <begin position="284"/>
        <end position="304"/>
    </location>
</feature>
<keyword evidence="7" id="KW-0552">Olfaction</keyword>
<evidence type="ECO:0000256" key="1">
    <source>
        <dbReference type="ARBA" id="ARBA00004141"/>
    </source>
</evidence>
<comment type="subcellular location">
    <subcellularLocation>
        <location evidence="7">Cell membrane</location>
        <topology evidence="7">Multi-pass membrane protein</topology>
    </subcellularLocation>
    <subcellularLocation>
        <location evidence="1">Membrane</location>
        <topology evidence="1">Multi-pass membrane protein</topology>
    </subcellularLocation>
</comment>
<evidence type="ECO:0000313" key="10">
    <source>
        <dbReference type="Proteomes" id="UP000261480"/>
    </source>
</evidence>
<dbReference type="Gene3D" id="1.20.1070.10">
    <property type="entry name" value="Rhodopsin 7-helix transmembrane proteins"/>
    <property type="match status" value="1"/>
</dbReference>
<feature type="transmembrane region" description="Helical" evidence="7">
    <location>
        <begin position="251"/>
        <end position="272"/>
    </location>
</feature>
<dbReference type="GO" id="GO:0004930">
    <property type="term" value="F:G protein-coupled receptor activity"/>
    <property type="evidence" value="ECO:0007669"/>
    <property type="project" value="UniProtKB-KW"/>
</dbReference>
<keyword evidence="4 7" id="KW-0472">Membrane</keyword>
<evidence type="ECO:0000256" key="3">
    <source>
        <dbReference type="ARBA" id="ARBA00022989"/>
    </source>
</evidence>
<keyword evidence="10" id="KW-1185">Reference proteome</keyword>
<feature type="domain" description="G-protein coupled receptors family 1 profile" evidence="8">
    <location>
        <begin position="71"/>
        <end position="302"/>
    </location>
</feature>
<dbReference type="InterPro" id="IPR000276">
    <property type="entry name" value="GPCR_Rhodpsn"/>
</dbReference>
<keyword evidence="7" id="KW-1003">Cell membrane</keyword>
<protein>
    <recommendedName>
        <fullName evidence="7">Olfactory receptor</fullName>
    </recommendedName>
</protein>
<dbReference type="InterPro" id="IPR017452">
    <property type="entry name" value="GPCR_Rhodpsn_7TM"/>
</dbReference>
<dbReference type="Pfam" id="PF00001">
    <property type="entry name" value="7tm_1"/>
    <property type="match status" value="1"/>
</dbReference>
<proteinExistence type="inferred from homology"/>
<dbReference type="PROSITE" id="PS00237">
    <property type="entry name" value="G_PROTEIN_RECEP_F1_1"/>
    <property type="match status" value="1"/>
</dbReference>
<reference evidence="9" key="1">
    <citation type="submission" date="2025-08" db="UniProtKB">
        <authorList>
            <consortium name="Ensembl"/>
        </authorList>
    </citation>
    <scope>IDENTIFICATION</scope>
</reference>
<dbReference type="AlphaFoldDB" id="A0A3B3WBA8"/>
<keyword evidence="6" id="KW-0675">Receptor</keyword>
<dbReference type="GO" id="GO:0004984">
    <property type="term" value="F:olfactory receptor activity"/>
    <property type="evidence" value="ECO:0007669"/>
    <property type="project" value="InterPro"/>
</dbReference>
<reference evidence="9" key="2">
    <citation type="submission" date="2025-09" db="UniProtKB">
        <authorList>
            <consortium name="Ensembl"/>
        </authorList>
    </citation>
    <scope>IDENTIFICATION</scope>
</reference>
<accession>A0A3B3WBA8</accession>
<evidence type="ECO:0000256" key="2">
    <source>
        <dbReference type="ARBA" id="ARBA00022692"/>
    </source>
</evidence>
<organism evidence="9 10">
    <name type="scientific">Poecilia mexicana</name>
    <dbReference type="NCBI Taxonomy" id="48701"/>
    <lineage>
        <taxon>Eukaryota</taxon>
        <taxon>Metazoa</taxon>
        <taxon>Chordata</taxon>
        <taxon>Craniata</taxon>
        <taxon>Vertebrata</taxon>
        <taxon>Euteleostomi</taxon>
        <taxon>Actinopterygii</taxon>
        <taxon>Neopterygii</taxon>
        <taxon>Teleostei</taxon>
        <taxon>Neoteleostei</taxon>
        <taxon>Acanthomorphata</taxon>
        <taxon>Ovalentaria</taxon>
        <taxon>Atherinomorphae</taxon>
        <taxon>Cyprinodontiformes</taxon>
        <taxon>Poeciliidae</taxon>
        <taxon>Poeciliinae</taxon>
        <taxon>Poecilia</taxon>
    </lineage>
</organism>
<name>A0A3B3WBA8_9TELE</name>
<evidence type="ECO:0000256" key="6">
    <source>
        <dbReference type="RuleBase" id="RU000688"/>
    </source>
</evidence>
<dbReference type="PANTHER" id="PTHR26451:SF847">
    <property type="entry name" value="ODORANT RECEPTOR-RELATED"/>
    <property type="match status" value="1"/>
</dbReference>
<dbReference type="GO" id="GO:0005549">
    <property type="term" value="F:odorant binding"/>
    <property type="evidence" value="ECO:0007669"/>
    <property type="project" value="TreeGrafter"/>
</dbReference>
<feature type="transmembrane region" description="Helical" evidence="7">
    <location>
        <begin position="90"/>
        <end position="108"/>
    </location>
</feature>
<dbReference type="PRINTS" id="PR00245">
    <property type="entry name" value="OLFACTORYR"/>
</dbReference>
<dbReference type="Ensembl" id="ENSPMET00000016300.1">
    <property type="protein sequence ID" value="ENSPMEP00000000185.1"/>
    <property type="gene ID" value="ENSPMEG00000000945.1"/>
</dbReference>
<feature type="transmembrane region" description="Helical" evidence="7">
    <location>
        <begin position="208"/>
        <end position="230"/>
    </location>
</feature>
<dbReference type="GO" id="GO:0005886">
    <property type="term" value="C:plasma membrane"/>
    <property type="evidence" value="ECO:0007669"/>
    <property type="project" value="UniProtKB-SubCell"/>
</dbReference>
<keyword evidence="7" id="KW-0716">Sensory transduction</keyword>
<feature type="transmembrane region" description="Helical" evidence="7">
    <location>
        <begin position="55"/>
        <end position="78"/>
    </location>
</feature>
<feature type="transmembrane region" description="Helical" evidence="7">
    <location>
        <begin position="128"/>
        <end position="150"/>
    </location>
</feature>
<evidence type="ECO:0000259" key="8">
    <source>
        <dbReference type="PROSITE" id="PS50262"/>
    </source>
</evidence>
<keyword evidence="3 7" id="KW-1133">Transmembrane helix</keyword>
<keyword evidence="6" id="KW-0297">G-protein coupled receptor</keyword>
<dbReference type="PANTHER" id="PTHR26451">
    <property type="entry name" value="G_PROTEIN_RECEP_F1_2 DOMAIN-CONTAINING PROTEIN"/>
    <property type="match status" value="1"/>
</dbReference>
<feature type="transmembrane region" description="Helical" evidence="7">
    <location>
        <begin position="171"/>
        <end position="196"/>
    </location>
</feature>
<keyword evidence="5 6" id="KW-0807">Transducer</keyword>
<dbReference type="InterPro" id="IPR052921">
    <property type="entry name" value="GPCR1_Superfamily_Member"/>
</dbReference>